<dbReference type="EMBL" id="CAFBNJ010000086">
    <property type="protein sequence ID" value="CAB4960529.1"/>
    <property type="molecule type" value="Genomic_DNA"/>
</dbReference>
<dbReference type="InterPro" id="IPR001867">
    <property type="entry name" value="OmpR/PhoB-type_DNA-bd"/>
</dbReference>
<sequence length="227" mass="25401">MTTTPKVLVVDDEENISFLVSSALKLDGCEVRVAATGRDAVDAVEKFAPDAIVLDVMLPDFDGFEVLRRIRNAGCEAPVLFLTARDDTNDKVHGLMAGGDDYIVKPFVLEELVARVQVQLRRRGSSPLSSRIQIHDLVIDNEAHRVWRAETEVFLSATEYRLLFCLASNAGRAVTRAQILDHVWQYDFDGESSIIESFMSNLRKKVDNVDPKLIHTVRGIGYSIREP</sequence>
<dbReference type="EMBL" id="CAFAAM010000065">
    <property type="protein sequence ID" value="CAB4801390.1"/>
    <property type="molecule type" value="Genomic_DNA"/>
</dbReference>
<dbReference type="Gene3D" id="6.10.250.690">
    <property type="match status" value="1"/>
</dbReference>
<dbReference type="InterPro" id="IPR039420">
    <property type="entry name" value="WalR-like"/>
</dbReference>
<dbReference type="EMBL" id="CAEZXY010000049">
    <property type="protein sequence ID" value="CAB4711127.1"/>
    <property type="molecule type" value="Genomic_DNA"/>
</dbReference>
<protein>
    <submittedName>
        <fullName evidence="8">Unannotated protein</fullName>
    </submittedName>
</protein>
<name>A0A6J6AQT4_9ZZZZ</name>
<evidence type="ECO:0000313" key="13">
    <source>
        <dbReference type="EMBL" id="CAB4960529.1"/>
    </source>
</evidence>
<gene>
    <name evidence="9" type="ORF">UFOPK1906_01664</name>
    <name evidence="10" type="ORF">UFOPK2624_01118</name>
    <name evidence="12" type="ORF">UFOPK2969_01767</name>
    <name evidence="11" type="ORF">UFOPK3010_00627</name>
    <name evidence="7" type="ORF">UFOPK3331_01834</name>
    <name evidence="13" type="ORF">UFOPK3785_01449</name>
    <name evidence="14" type="ORF">UFOPK3927_00037</name>
    <name evidence="8" type="ORF">UFOPK4201_01586</name>
</gene>
<dbReference type="Gene3D" id="3.40.50.2300">
    <property type="match status" value="1"/>
</dbReference>
<dbReference type="Gene3D" id="1.10.10.10">
    <property type="entry name" value="Winged helix-like DNA-binding domain superfamily/Winged helix DNA-binding domain"/>
    <property type="match status" value="1"/>
</dbReference>
<dbReference type="PANTHER" id="PTHR48111:SF28">
    <property type="entry name" value="TRANSCRIPTIONAL REGULATORY PROTEIN TCRX-RELATED"/>
    <property type="match status" value="1"/>
</dbReference>
<dbReference type="PROSITE" id="PS51755">
    <property type="entry name" value="OMPR_PHOB"/>
    <property type="match status" value="1"/>
</dbReference>
<dbReference type="CDD" id="cd00383">
    <property type="entry name" value="trans_reg_C"/>
    <property type="match status" value="1"/>
</dbReference>
<evidence type="ECO:0000259" key="6">
    <source>
        <dbReference type="PROSITE" id="PS51755"/>
    </source>
</evidence>
<accession>A0A6J6AQT4</accession>
<dbReference type="Pfam" id="PF00072">
    <property type="entry name" value="Response_reg"/>
    <property type="match status" value="1"/>
</dbReference>
<dbReference type="EMBL" id="CAEZVC010000139">
    <property type="protein sequence ID" value="CAB4634133.1"/>
    <property type="molecule type" value="Genomic_DNA"/>
</dbReference>
<dbReference type="SMART" id="SM00448">
    <property type="entry name" value="REC"/>
    <property type="match status" value="1"/>
</dbReference>
<dbReference type="EMBL" id="CAEUNJ010000081">
    <property type="protein sequence ID" value="CAB4372542.1"/>
    <property type="molecule type" value="Genomic_DNA"/>
</dbReference>
<evidence type="ECO:0000313" key="11">
    <source>
        <dbReference type="EMBL" id="CAB4801390.1"/>
    </source>
</evidence>
<evidence type="ECO:0000256" key="2">
    <source>
        <dbReference type="ARBA" id="ARBA00023015"/>
    </source>
</evidence>
<feature type="domain" description="OmpR/PhoB-type" evidence="6">
    <location>
        <begin position="129"/>
        <end position="226"/>
    </location>
</feature>
<dbReference type="InterPro" id="IPR011006">
    <property type="entry name" value="CheY-like_superfamily"/>
</dbReference>
<evidence type="ECO:0000259" key="5">
    <source>
        <dbReference type="PROSITE" id="PS50110"/>
    </source>
</evidence>
<evidence type="ECO:0000256" key="3">
    <source>
        <dbReference type="ARBA" id="ARBA00023125"/>
    </source>
</evidence>
<evidence type="ECO:0000256" key="1">
    <source>
        <dbReference type="ARBA" id="ARBA00022553"/>
    </source>
</evidence>
<keyword evidence="4" id="KW-0804">Transcription</keyword>
<keyword evidence="1" id="KW-0597">Phosphoprotein</keyword>
<dbReference type="Pfam" id="PF00486">
    <property type="entry name" value="Trans_reg_C"/>
    <property type="match status" value="1"/>
</dbReference>
<evidence type="ECO:0000313" key="8">
    <source>
        <dbReference type="EMBL" id="CAB4372542.1"/>
    </source>
</evidence>
<dbReference type="GO" id="GO:0000156">
    <property type="term" value="F:phosphorelay response regulator activity"/>
    <property type="evidence" value="ECO:0007669"/>
    <property type="project" value="TreeGrafter"/>
</dbReference>
<dbReference type="SUPFAM" id="SSF52172">
    <property type="entry name" value="CheY-like"/>
    <property type="match status" value="1"/>
</dbReference>
<keyword evidence="2" id="KW-0805">Transcription regulation</keyword>
<evidence type="ECO:0000313" key="9">
    <source>
        <dbReference type="EMBL" id="CAB4634133.1"/>
    </source>
</evidence>
<feature type="domain" description="Response regulatory" evidence="5">
    <location>
        <begin position="6"/>
        <end position="120"/>
    </location>
</feature>
<dbReference type="PROSITE" id="PS50110">
    <property type="entry name" value="RESPONSE_REGULATORY"/>
    <property type="match status" value="1"/>
</dbReference>
<dbReference type="GO" id="GO:0000976">
    <property type="term" value="F:transcription cis-regulatory region binding"/>
    <property type="evidence" value="ECO:0007669"/>
    <property type="project" value="TreeGrafter"/>
</dbReference>
<dbReference type="SMART" id="SM00862">
    <property type="entry name" value="Trans_reg_C"/>
    <property type="match status" value="1"/>
</dbReference>
<dbReference type="PANTHER" id="PTHR48111">
    <property type="entry name" value="REGULATOR OF RPOS"/>
    <property type="match status" value="1"/>
</dbReference>
<evidence type="ECO:0000313" key="12">
    <source>
        <dbReference type="EMBL" id="CAB4806547.1"/>
    </source>
</evidence>
<dbReference type="GO" id="GO:0006355">
    <property type="term" value="P:regulation of DNA-templated transcription"/>
    <property type="evidence" value="ECO:0007669"/>
    <property type="project" value="InterPro"/>
</dbReference>
<evidence type="ECO:0000313" key="10">
    <source>
        <dbReference type="EMBL" id="CAB4711127.1"/>
    </source>
</evidence>
<evidence type="ECO:0000313" key="14">
    <source>
        <dbReference type="EMBL" id="CAB4970346.1"/>
    </source>
</evidence>
<dbReference type="EMBL" id="CAFBOK010000002">
    <property type="protein sequence ID" value="CAB4970346.1"/>
    <property type="molecule type" value="Genomic_DNA"/>
</dbReference>
<dbReference type="EMBL" id="CAESAL010000104">
    <property type="protein sequence ID" value="CAB4346369.1"/>
    <property type="molecule type" value="Genomic_DNA"/>
</dbReference>
<evidence type="ECO:0000256" key="4">
    <source>
        <dbReference type="ARBA" id="ARBA00023163"/>
    </source>
</evidence>
<proteinExistence type="predicted"/>
<dbReference type="InterPro" id="IPR001789">
    <property type="entry name" value="Sig_transdc_resp-reg_receiver"/>
</dbReference>
<dbReference type="InterPro" id="IPR036388">
    <property type="entry name" value="WH-like_DNA-bd_sf"/>
</dbReference>
<dbReference type="GO" id="GO:0032993">
    <property type="term" value="C:protein-DNA complex"/>
    <property type="evidence" value="ECO:0007669"/>
    <property type="project" value="TreeGrafter"/>
</dbReference>
<dbReference type="AlphaFoldDB" id="A0A6J6AQT4"/>
<evidence type="ECO:0000313" key="7">
    <source>
        <dbReference type="EMBL" id="CAB4346369.1"/>
    </source>
</evidence>
<organism evidence="8">
    <name type="scientific">freshwater metagenome</name>
    <dbReference type="NCBI Taxonomy" id="449393"/>
    <lineage>
        <taxon>unclassified sequences</taxon>
        <taxon>metagenomes</taxon>
        <taxon>ecological metagenomes</taxon>
    </lineage>
</organism>
<dbReference type="EMBL" id="CAFAAD010000207">
    <property type="protein sequence ID" value="CAB4806547.1"/>
    <property type="molecule type" value="Genomic_DNA"/>
</dbReference>
<dbReference type="FunFam" id="1.10.10.10:FF:000005">
    <property type="entry name" value="Two-component system response regulator"/>
    <property type="match status" value="1"/>
</dbReference>
<dbReference type="GO" id="GO:0005829">
    <property type="term" value="C:cytosol"/>
    <property type="evidence" value="ECO:0007669"/>
    <property type="project" value="TreeGrafter"/>
</dbReference>
<keyword evidence="3" id="KW-0238">DNA-binding</keyword>
<reference evidence="8" key="1">
    <citation type="submission" date="2020-05" db="EMBL/GenBank/DDBJ databases">
        <authorList>
            <person name="Chiriac C."/>
            <person name="Salcher M."/>
            <person name="Ghai R."/>
            <person name="Kavagutti S V."/>
        </authorList>
    </citation>
    <scope>NUCLEOTIDE SEQUENCE</scope>
</reference>